<dbReference type="PANTHER" id="PTHR43877:SF2">
    <property type="entry name" value="AMINOALKYLPHOSPHONATE N-ACETYLTRANSFERASE-RELATED"/>
    <property type="match status" value="1"/>
</dbReference>
<dbReference type="Gene3D" id="3.40.630.30">
    <property type="match status" value="1"/>
</dbReference>
<evidence type="ECO:0000256" key="1">
    <source>
        <dbReference type="ARBA" id="ARBA00022679"/>
    </source>
</evidence>
<keyword evidence="2" id="KW-0012">Acyltransferase</keyword>
<dbReference type="Pfam" id="PF13508">
    <property type="entry name" value="Acetyltransf_7"/>
    <property type="match status" value="1"/>
</dbReference>
<dbReference type="EMBL" id="QPMK01000026">
    <property type="protein sequence ID" value="RDD64245.1"/>
    <property type="molecule type" value="Genomic_DNA"/>
</dbReference>
<dbReference type="InterPro" id="IPR050832">
    <property type="entry name" value="Bact_Acetyltransf"/>
</dbReference>
<evidence type="ECO:0000256" key="2">
    <source>
        <dbReference type="ARBA" id="ARBA00023315"/>
    </source>
</evidence>
<sequence length="151" mass="16698">MSFFLRPARSTDAGKLGAILTEAVAANPWKPRLHTGAEDIAHMAGMIDRGWVTVAEHLDKPLILGFLAREEDFIHAVFISPQARGEGVGRALMDAAKAQSERLSLWTFQANTGAQRFYQREGFVEASRGDGSNNEEGLPDIEYHWMRKAAT</sequence>
<dbReference type="GO" id="GO:0016747">
    <property type="term" value="F:acyltransferase activity, transferring groups other than amino-acyl groups"/>
    <property type="evidence" value="ECO:0007669"/>
    <property type="project" value="InterPro"/>
</dbReference>
<evidence type="ECO:0000313" key="4">
    <source>
        <dbReference type="EMBL" id="RDD64245.1"/>
    </source>
</evidence>
<dbReference type="RefSeq" id="WP_114512882.1">
    <property type="nucleotide sequence ID" value="NZ_QPMK01000026.1"/>
</dbReference>
<dbReference type="AlphaFoldDB" id="A0A369TIM5"/>
<feature type="domain" description="N-acetyltransferase" evidence="3">
    <location>
        <begin position="3"/>
        <end position="151"/>
    </location>
</feature>
<evidence type="ECO:0000259" key="3">
    <source>
        <dbReference type="PROSITE" id="PS51186"/>
    </source>
</evidence>
<reference evidence="4 5" key="1">
    <citation type="submission" date="2018-07" db="EMBL/GenBank/DDBJ databases">
        <title>Thalassococcus profundi sp. nov., a marine bacterium isolated from deep seawater of Okinawa Trough.</title>
        <authorList>
            <person name="Yu M."/>
        </authorList>
    </citation>
    <scope>NUCLEOTIDE SEQUENCE [LARGE SCALE GENOMIC DNA]</scope>
    <source>
        <strain evidence="4 5">WRAS1</strain>
    </source>
</reference>
<accession>A0A369TIM5</accession>
<dbReference type="PROSITE" id="PS51186">
    <property type="entry name" value="GNAT"/>
    <property type="match status" value="1"/>
</dbReference>
<dbReference type="OrthoDB" id="9797417at2"/>
<dbReference type="InterPro" id="IPR016181">
    <property type="entry name" value="Acyl_CoA_acyltransferase"/>
</dbReference>
<keyword evidence="1 4" id="KW-0808">Transferase</keyword>
<keyword evidence="5" id="KW-1185">Reference proteome</keyword>
<proteinExistence type="predicted"/>
<organism evidence="4 5">
    <name type="scientific">Thalassococcus profundi</name>
    <dbReference type="NCBI Taxonomy" id="2282382"/>
    <lineage>
        <taxon>Bacteria</taxon>
        <taxon>Pseudomonadati</taxon>
        <taxon>Pseudomonadota</taxon>
        <taxon>Alphaproteobacteria</taxon>
        <taxon>Rhodobacterales</taxon>
        <taxon>Roseobacteraceae</taxon>
        <taxon>Thalassococcus</taxon>
    </lineage>
</organism>
<dbReference type="SUPFAM" id="SSF55729">
    <property type="entry name" value="Acyl-CoA N-acyltransferases (Nat)"/>
    <property type="match status" value="1"/>
</dbReference>
<comment type="caution">
    <text evidence="4">The sequence shown here is derived from an EMBL/GenBank/DDBJ whole genome shotgun (WGS) entry which is preliminary data.</text>
</comment>
<dbReference type="Proteomes" id="UP000253977">
    <property type="component" value="Unassembled WGS sequence"/>
</dbReference>
<name>A0A369TIM5_9RHOB</name>
<evidence type="ECO:0000313" key="5">
    <source>
        <dbReference type="Proteomes" id="UP000253977"/>
    </source>
</evidence>
<dbReference type="PANTHER" id="PTHR43877">
    <property type="entry name" value="AMINOALKYLPHOSPHONATE N-ACETYLTRANSFERASE-RELATED-RELATED"/>
    <property type="match status" value="1"/>
</dbReference>
<gene>
    <name evidence="4" type="ORF">DU478_21310</name>
</gene>
<protein>
    <submittedName>
        <fullName evidence="4">GNAT family N-acetyltransferase</fullName>
    </submittedName>
</protein>
<dbReference type="CDD" id="cd04301">
    <property type="entry name" value="NAT_SF"/>
    <property type="match status" value="1"/>
</dbReference>
<dbReference type="InterPro" id="IPR000182">
    <property type="entry name" value="GNAT_dom"/>
</dbReference>